<dbReference type="PANTHER" id="PTHR11712:SF347">
    <property type="entry name" value="BETA KETOACYL-ACYL CARRIER PROTEIN SYNTHASE"/>
    <property type="match status" value="1"/>
</dbReference>
<comment type="caution">
    <text evidence="5">The sequence shown here is derived from an EMBL/GenBank/DDBJ whole genome shotgun (WGS) entry which is preliminary data.</text>
</comment>
<dbReference type="CDD" id="cd00834">
    <property type="entry name" value="KAS_I_II"/>
    <property type="match status" value="1"/>
</dbReference>
<sequence>MTAHHCETTAVVTGIGVISPAGSQLDEFAKTVWSATPTADAVTRCNTEGLSTRIACEVREFDPTSYMSPKTARRLDPYAQFGLAAALTAVDDAGGSAAWADVPQQRRAIVCGTGVGGYNVACEQALVCDRNGPDRVSPLLIPMLMPNAANAAIAMELGWRGPSLALATACASGSSAVGQAARLIRDGRCTVALAGGADNGVTRISLAAFAQLGALSQRNQEPQFASRPFDRNRDGYVMGEGSAFLVLESLDHARNRGARAYAQVCGYAENNDAHHLTAPRPDGQPAAACMRSALDDAGLTADQIGHINAHGTSTAANDAMEARALATVFGSWEKIPPITAPKGVFGHLMGGAGAIEAAVAALSVHEGSVPPVANHSQGDVELDGELDVVVGVPRRVGHRPVLSSSFGLGGQNASLVLGPVPNSRECVNQKSP</sequence>
<dbReference type="InterPro" id="IPR014031">
    <property type="entry name" value="Ketoacyl_synth_C"/>
</dbReference>
<dbReference type="Gene3D" id="3.40.47.10">
    <property type="match status" value="1"/>
</dbReference>
<organism evidence="5 6">
    <name type="scientific">Lipingzhangella rawalii</name>
    <dbReference type="NCBI Taxonomy" id="2055835"/>
    <lineage>
        <taxon>Bacteria</taxon>
        <taxon>Bacillati</taxon>
        <taxon>Actinomycetota</taxon>
        <taxon>Actinomycetes</taxon>
        <taxon>Streptosporangiales</taxon>
        <taxon>Nocardiopsidaceae</taxon>
        <taxon>Lipingzhangella</taxon>
    </lineage>
</organism>
<dbReference type="InterPro" id="IPR018201">
    <property type="entry name" value="Ketoacyl_synth_AS"/>
</dbReference>
<proteinExistence type="inferred from homology"/>
<keyword evidence="5" id="KW-0012">Acyltransferase</keyword>
<dbReference type="EC" id="2.3.1.-" evidence="5"/>
<evidence type="ECO:0000313" key="6">
    <source>
        <dbReference type="Proteomes" id="UP001250214"/>
    </source>
</evidence>
<name>A0ABU2H1R4_9ACTN</name>
<evidence type="ECO:0000313" key="5">
    <source>
        <dbReference type="EMBL" id="MDS1269234.1"/>
    </source>
</evidence>
<reference evidence="6" key="1">
    <citation type="submission" date="2023-07" db="EMBL/GenBank/DDBJ databases">
        <title>Novel species in the genus Lipingzhangella isolated from Sambhar Salt Lake.</title>
        <authorList>
            <person name="Jiya N."/>
            <person name="Kajale S."/>
            <person name="Sharma A."/>
        </authorList>
    </citation>
    <scope>NUCLEOTIDE SEQUENCE [LARGE SCALE GENOMIC DNA]</scope>
    <source>
        <strain evidence="6">LS1_29</strain>
    </source>
</reference>
<comment type="similarity">
    <text evidence="1 3">Belongs to the thiolase-like superfamily. Beta-ketoacyl-ACP synthases family.</text>
</comment>
<dbReference type="PROSITE" id="PS00606">
    <property type="entry name" value="KS3_1"/>
    <property type="match status" value="1"/>
</dbReference>
<protein>
    <submittedName>
        <fullName evidence="5">Beta-ketoacyl-[acyl-carrier-protein] synthase family protein</fullName>
        <ecNumber evidence="5">2.3.1.-</ecNumber>
    </submittedName>
</protein>
<dbReference type="PANTHER" id="PTHR11712">
    <property type="entry name" value="POLYKETIDE SYNTHASE-RELATED"/>
    <property type="match status" value="1"/>
</dbReference>
<dbReference type="InterPro" id="IPR014030">
    <property type="entry name" value="Ketoacyl_synth_N"/>
</dbReference>
<dbReference type="RefSeq" id="WP_310910731.1">
    <property type="nucleotide sequence ID" value="NZ_JAVLVT010000001.1"/>
</dbReference>
<dbReference type="Pfam" id="PF00109">
    <property type="entry name" value="ketoacyl-synt"/>
    <property type="match status" value="1"/>
</dbReference>
<dbReference type="SUPFAM" id="SSF53901">
    <property type="entry name" value="Thiolase-like"/>
    <property type="match status" value="2"/>
</dbReference>
<dbReference type="InterPro" id="IPR000794">
    <property type="entry name" value="Beta-ketoacyl_synthase"/>
</dbReference>
<evidence type="ECO:0000256" key="3">
    <source>
        <dbReference type="RuleBase" id="RU003694"/>
    </source>
</evidence>
<accession>A0ABU2H1R4</accession>
<gene>
    <name evidence="5" type="ORF">RIF23_02865</name>
</gene>
<evidence type="ECO:0000256" key="2">
    <source>
        <dbReference type="ARBA" id="ARBA00022679"/>
    </source>
</evidence>
<evidence type="ECO:0000259" key="4">
    <source>
        <dbReference type="PROSITE" id="PS52004"/>
    </source>
</evidence>
<dbReference type="InterPro" id="IPR020841">
    <property type="entry name" value="PKS_Beta-ketoAc_synthase_dom"/>
</dbReference>
<dbReference type="Pfam" id="PF02801">
    <property type="entry name" value="Ketoacyl-synt_C"/>
    <property type="match status" value="1"/>
</dbReference>
<keyword evidence="6" id="KW-1185">Reference proteome</keyword>
<feature type="domain" description="Ketosynthase family 3 (KS3)" evidence="4">
    <location>
        <begin position="7"/>
        <end position="419"/>
    </location>
</feature>
<evidence type="ECO:0000256" key="1">
    <source>
        <dbReference type="ARBA" id="ARBA00008467"/>
    </source>
</evidence>
<keyword evidence="2 3" id="KW-0808">Transferase</keyword>
<dbReference type="PROSITE" id="PS52004">
    <property type="entry name" value="KS3_2"/>
    <property type="match status" value="1"/>
</dbReference>
<dbReference type="EMBL" id="JAVLVT010000001">
    <property type="protein sequence ID" value="MDS1269234.1"/>
    <property type="molecule type" value="Genomic_DNA"/>
</dbReference>
<dbReference type="Proteomes" id="UP001250214">
    <property type="component" value="Unassembled WGS sequence"/>
</dbReference>
<dbReference type="NCBIfam" id="NF005589">
    <property type="entry name" value="PRK07314.1"/>
    <property type="match status" value="1"/>
</dbReference>
<dbReference type="InterPro" id="IPR016039">
    <property type="entry name" value="Thiolase-like"/>
</dbReference>
<dbReference type="SMART" id="SM00825">
    <property type="entry name" value="PKS_KS"/>
    <property type="match status" value="1"/>
</dbReference>
<dbReference type="GO" id="GO:0016746">
    <property type="term" value="F:acyltransferase activity"/>
    <property type="evidence" value="ECO:0007669"/>
    <property type="project" value="UniProtKB-KW"/>
</dbReference>